<gene>
    <name evidence="2" type="ORF">MCOR_50752</name>
</gene>
<feature type="compositionally biased region" description="Polar residues" evidence="1">
    <location>
        <begin position="92"/>
        <end position="104"/>
    </location>
</feature>
<feature type="region of interest" description="Disordered" evidence="1">
    <location>
        <begin position="377"/>
        <end position="399"/>
    </location>
</feature>
<accession>A0A6J8EEC1</accession>
<dbReference type="EMBL" id="CACVKT020008908">
    <property type="protein sequence ID" value="CAC5418306.1"/>
    <property type="molecule type" value="Genomic_DNA"/>
</dbReference>
<name>A0A6J8EEC1_MYTCO</name>
<dbReference type="PANTHER" id="PTHR34605">
    <property type="entry name" value="PHAGE_INTEGRASE DOMAIN-CONTAINING PROTEIN"/>
    <property type="match status" value="1"/>
</dbReference>
<dbReference type="PANTHER" id="PTHR34605:SF3">
    <property type="entry name" value="P CELL-TYPE AGGLUTINATION PROTEIN MAP4-LIKE-RELATED"/>
    <property type="match status" value="1"/>
</dbReference>
<feature type="region of interest" description="Disordered" evidence="1">
    <location>
        <begin position="13"/>
        <end position="43"/>
    </location>
</feature>
<evidence type="ECO:0000256" key="1">
    <source>
        <dbReference type="SAM" id="MobiDB-lite"/>
    </source>
</evidence>
<feature type="compositionally biased region" description="Low complexity" evidence="1">
    <location>
        <begin position="68"/>
        <end position="79"/>
    </location>
</feature>
<proteinExistence type="predicted"/>
<evidence type="ECO:0000313" key="3">
    <source>
        <dbReference type="Proteomes" id="UP000507470"/>
    </source>
</evidence>
<protein>
    <submittedName>
        <fullName evidence="2">Uncharacterized protein</fullName>
    </submittedName>
</protein>
<dbReference type="Proteomes" id="UP000507470">
    <property type="component" value="Unassembled WGS sequence"/>
</dbReference>
<feature type="region of interest" description="Disordered" evidence="1">
    <location>
        <begin position="55"/>
        <end position="104"/>
    </location>
</feature>
<reference evidence="2 3" key="1">
    <citation type="submission" date="2020-06" db="EMBL/GenBank/DDBJ databases">
        <authorList>
            <person name="Li R."/>
            <person name="Bekaert M."/>
        </authorList>
    </citation>
    <scope>NUCLEOTIDE SEQUENCE [LARGE SCALE GENOMIC DNA]</scope>
    <source>
        <strain evidence="3">wild</strain>
    </source>
</reference>
<feature type="compositionally biased region" description="Polar residues" evidence="1">
    <location>
        <begin position="55"/>
        <end position="67"/>
    </location>
</feature>
<sequence length="686" mass="76809">MLKKIYMDNIARRNVAPADQQMTGNTSQTSASSDNAPNTTSSDASAILNTDIIASSNEVPQVQRDLTSGSGSNSARSSAVTEPRMNFHSGMAGTTSSNMAAPSASNVNNEVMTGMLNSMQSMQGTMLGLQQTVIKLININDRPIPVDANNLSTAYAAMRSNDPGPSTSSGAGGSQTFPLNGGYRFPISEFGVPSECIPHVDIVSENIHIFLLLTGVVAFILPGCVPVNEQLLLLFVAYCTSRLHISYSTIKLYMCGIRFKCLELNIDYPDLTKLRRLKAILNGVKRIYKTKPKPRYPITFDILKKVCLWLRQDSSYENLLLETMCTVAFFGFLRCGEFTVDSCGNFDPAFNLCISDITILSDSIHLKLKISKTDPFRQGEKKVRKRKKSSTQNVCGENPNKKTVIKTQKSSSNVNKTKSYVNKNKTNEYSTNNVDMATFNVPDYDTPFTQNKQQFQPYSLTQPVQNPNFTQQSPSSPAVGFYTSTPQNINSVMQQMMNPYLDANCKLDDLTQKVNIICDKLSTLDNFSKKISTFDRTVQNLVKTVEKVSKRVDDVEQGMNFINEKFEDAKKDADVKGACTVIQEDTDSANEAIFRLQKDLDELYTRHIDLQTRSMQENLIFTGIPMQDKFEESESTEKILEKFITEQLKLCRIAEYNRAHRFGKEYVERFPDGSVKFMTKPIVCRF</sequence>
<evidence type="ECO:0000313" key="2">
    <source>
        <dbReference type="EMBL" id="CAC5418306.1"/>
    </source>
</evidence>
<dbReference type="InterPro" id="IPR052925">
    <property type="entry name" value="Phage_Integrase-like_Recomb"/>
</dbReference>
<dbReference type="AlphaFoldDB" id="A0A6J8EEC1"/>
<feature type="compositionally biased region" description="Polar residues" evidence="1">
    <location>
        <begin position="20"/>
        <end position="43"/>
    </location>
</feature>
<keyword evidence="3" id="KW-1185">Reference proteome</keyword>
<organism evidence="2 3">
    <name type="scientific">Mytilus coruscus</name>
    <name type="common">Sea mussel</name>
    <dbReference type="NCBI Taxonomy" id="42192"/>
    <lineage>
        <taxon>Eukaryota</taxon>
        <taxon>Metazoa</taxon>
        <taxon>Spiralia</taxon>
        <taxon>Lophotrochozoa</taxon>
        <taxon>Mollusca</taxon>
        <taxon>Bivalvia</taxon>
        <taxon>Autobranchia</taxon>
        <taxon>Pteriomorphia</taxon>
        <taxon>Mytilida</taxon>
        <taxon>Mytiloidea</taxon>
        <taxon>Mytilidae</taxon>
        <taxon>Mytilinae</taxon>
        <taxon>Mytilus</taxon>
    </lineage>
</organism>